<dbReference type="Gene3D" id="1.10.357.10">
    <property type="entry name" value="Tetracycline Repressor, domain 2"/>
    <property type="match status" value="1"/>
</dbReference>
<dbReference type="AlphaFoldDB" id="A0A1G6KST3"/>
<dbReference type="Pfam" id="PF13305">
    <property type="entry name" value="TetR_C_33"/>
    <property type="match status" value="1"/>
</dbReference>
<keyword evidence="3" id="KW-0804">Transcription</keyword>
<evidence type="ECO:0000313" key="7">
    <source>
        <dbReference type="Proteomes" id="UP000199039"/>
    </source>
</evidence>
<organism evidence="6 7">
    <name type="scientific">Sanguibacter gelidistatuariae</name>
    <dbReference type="NCBI Taxonomy" id="1814289"/>
    <lineage>
        <taxon>Bacteria</taxon>
        <taxon>Bacillati</taxon>
        <taxon>Actinomycetota</taxon>
        <taxon>Actinomycetes</taxon>
        <taxon>Micrococcales</taxon>
        <taxon>Sanguibacteraceae</taxon>
        <taxon>Sanguibacter</taxon>
    </lineage>
</organism>
<accession>A0A1G6KST3</accession>
<dbReference type="PANTHER" id="PTHR30055:SF243">
    <property type="entry name" value="HTH-TYPE TRANSCRIPTIONAL REGULATOR RV1816"/>
    <property type="match status" value="1"/>
</dbReference>
<name>A0A1G6KST3_9MICO</name>
<dbReference type="PANTHER" id="PTHR30055">
    <property type="entry name" value="HTH-TYPE TRANSCRIPTIONAL REGULATOR RUTR"/>
    <property type="match status" value="1"/>
</dbReference>
<reference evidence="6 7" key="1">
    <citation type="submission" date="2016-09" db="EMBL/GenBank/DDBJ databases">
        <authorList>
            <person name="Capua I."/>
            <person name="De Benedictis P."/>
            <person name="Joannis T."/>
            <person name="Lombin L.H."/>
            <person name="Cattoli G."/>
        </authorList>
    </citation>
    <scope>NUCLEOTIDE SEQUENCE [LARGE SCALE GENOMIC DNA]</scope>
    <source>
        <strain evidence="6 7">ISLP-3</strain>
    </source>
</reference>
<dbReference type="SUPFAM" id="SSF48498">
    <property type="entry name" value="Tetracyclin repressor-like, C-terminal domain"/>
    <property type="match status" value="1"/>
</dbReference>
<dbReference type="GO" id="GO:0000976">
    <property type="term" value="F:transcription cis-regulatory region binding"/>
    <property type="evidence" value="ECO:0007669"/>
    <property type="project" value="TreeGrafter"/>
</dbReference>
<evidence type="ECO:0000256" key="3">
    <source>
        <dbReference type="ARBA" id="ARBA00023163"/>
    </source>
</evidence>
<keyword evidence="2 4" id="KW-0238">DNA-binding</keyword>
<dbReference type="InterPro" id="IPR025996">
    <property type="entry name" value="MT1864/Rv1816-like_C"/>
</dbReference>
<evidence type="ECO:0000259" key="5">
    <source>
        <dbReference type="PROSITE" id="PS50977"/>
    </source>
</evidence>
<protein>
    <submittedName>
        <fullName evidence="6">Transcriptional regulator, TetR family</fullName>
    </submittedName>
</protein>
<dbReference type="Proteomes" id="UP000199039">
    <property type="component" value="Unassembled WGS sequence"/>
</dbReference>
<feature type="DNA-binding region" description="H-T-H motif" evidence="4">
    <location>
        <begin position="42"/>
        <end position="61"/>
    </location>
</feature>
<dbReference type="GO" id="GO:0003700">
    <property type="term" value="F:DNA-binding transcription factor activity"/>
    <property type="evidence" value="ECO:0007669"/>
    <property type="project" value="TreeGrafter"/>
</dbReference>
<dbReference type="InterPro" id="IPR009057">
    <property type="entry name" value="Homeodomain-like_sf"/>
</dbReference>
<sequence>MIQPDQPNAPRTARERARAEVMAELLAAANARLDTDGAAALSLRAIARDLGMASSAVYRYVDSRDALLTLLIVDGYNAAGLACEGAATAARGRGDGPAQVWLAVARALRAWALAHPRSYELIYGTPVPGYRAPTDTVAAATRLWAVIIAVTRDAEAAGTLAPTGPEFPTTGLITAETFAFAGYDPASGSPEQTRQIELMIVRSFTLFSCVLGAISAELFGHFHNVTADLAGVFDATIATAAAGVGLIVDVG</sequence>
<dbReference type="Pfam" id="PF00440">
    <property type="entry name" value="TetR_N"/>
    <property type="match status" value="1"/>
</dbReference>
<keyword evidence="1" id="KW-0805">Transcription regulation</keyword>
<keyword evidence="7" id="KW-1185">Reference proteome</keyword>
<dbReference type="SUPFAM" id="SSF46689">
    <property type="entry name" value="Homeodomain-like"/>
    <property type="match status" value="1"/>
</dbReference>
<evidence type="ECO:0000256" key="4">
    <source>
        <dbReference type="PROSITE-ProRule" id="PRU00335"/>
    </source>
</evidence>
<dbReference type="InterPro" id="IPR050109">
    <property type="entry name" value="HTH-type_TetR-like_transc_reg"/>
</dbReference>
<proteinExistence type="predicted"/>
<evidence type="ECO:0000256" key="2">
    <source>
        <dbReference type="ARBA" id="ARBA00023125"/>
    </source>
</evidence>
<dbReference type="InterPro" id="IPR001647">
    <property type="entry name" value="HTH_TetR"/>
</dbReference>
<dbReference type="STRING" id="1814289.SAMN05216410_1679"/>
<gene>
    <name evidence="6" type="ORF">SAMN05216410_1679</name>
</gene>
<dbReference type="EMBL" id="FMYH01000002">
    <property type="protein sequence ID" value="SDC34159.1"/>
    <property type="molecule type" value="Genomic_DNA"/>
</dbReference>
<dbReference type="RefSeq" id="WP_093182306.1">
    <property type="nucleotide sequence ID" value="NZ_FMYH01000002.1"/>
</dbReference>
<feature type="domain" description="HTH tetR-type" evidence="5">
    <location>
        <begin position="19"/>
        <end position="79"/>
    </location>
</feature>
<dbReference type="PROSITE" id="PS50977">
    <property type="entry name" value="HTH_TETR_2"/>
    <property type="match status" value="1"/>
</dbReference>
<evidence type="ECO:0000256" key="1">
    <source>
        <dbReference type="ARBA" id="ARBA00023015"/>
    </source>
</evidence>
<dbReference type="InterPro" id="IPR036271">
    <property type="entry name" value="Tet_transcr_reg_TetR-rel_C_sf"/>
</dbReference>
<evidence type="ECO:0000313" key="6">
    <source>
        <dbReference type="EMBL" id="SDC34159.1"/>
    </source>
</evidence>
<dbReference type="OrthoDB" id="3210322at2"/>